<dbReference type="InterPro" id="IPR006204">
    <property type="entry name" value="GHMP_kinase_N_dom"/>
</dbReference>
<dbReference type="InterPro" id="IPR019539">
    <property type="entry name" value="GalKase_N"/>
</dbReference>
<dbReference type="PANTHER" id="PTHR10457">
    <property type="entry name" value="MEVALONATE KINASE/GALACTOKINASE"/>
    <property type="match status" value="1"/>
</dbReference>
<dbReference type="Proteomes" id="UP000290253">
    <property type="component" value="Unassembled WGS sequence"/>
</dbReference>
<sequence>MTRSRNIEKRFYQQLAVLRGQNRLFDGQETIWIARSPGRLDFMGGNVDYTGGLVLQLPLREGIHAAAQSSAEPVIRIFNHGAVLHGWASEIAFPIAQLGDLQALTAVCSEERGTRWGRYVLGAFHALHVHHGAFQRHGARLYLDSTLPANRGVGSSAALEISVLKAAAAVAGVRLEGVALAEAGQWVENVVAQSACGIMDQAACVIGEQGCLLPLLCQPCQPEPPLALPDGVRIWGIDSLASRSTTSAAYESARAAAFMGYRMLCQWEGLALTPEHNGRIPRWTDPRWNGYLSNLRPSELRARHLDRLPESMRGSDFLRLYTEHVDPFTSVAPDDWYPVRAAVLYACEEHLRIEIARALLQGMHQDMSLHRLESQLRMLGELMHQSHHAYAECGLGATSCDILVELAQHHGLYGAKMTGGGGGGVVALLGTAGQEDAVRAVAAEYAQHCGIAPHIFTDSSDGADLSGVTVWEAEAALGAGMP</sequence>
<dbReference type="PIRSF" id="PIRSF000530">
    <property type="entry name" value="Galactokinase"/>
    <property type="match status" value="1"/>
</dbReference>
<evidence type="ECO:0000256" key="1">
    <source>
        <dbReference type="ARBA" id="ARBA00022741"/>
    </source>
</evidence>
<dbReference type="InterPro" id="IPR013750">
    <property type="entry name" value="GHMP_kinase_C_dom"/>
</dbReference>
<dbReference type="PRINTS" id="PR00473">
    <property type="entry name" value="GALCTOKINASE"/>
</dbReference>
<dbReference type="InterPro" id="IPR000705">
    <property type="entry name" value="Galactokinase"/>
</dbReference>
<evidence type="ECO:0000256" key="4">
    <source>
        <dbReference type="ARBA" id="ARBA00023144"/>
    </source>
</evidence>
<evidence type="ECO:0000259" key="6">
    <source>
        <dbReference type="Pfam" id="PF08544"/>
    </source>
</evidence>
<evidence type="ECO:0000259" key="7">
    <source>
        <dbReference type="Pfam" id="PF10509"/>
    </source>
</evidence>
<feature type="domain" description="GHMP kinase C-terminal" evidence="6">
    <location>
        <begin position="374"/>
        <end position="445"/>
    </location>
</feature>
<keyword evidence="2 8" id="KW-0808">Transferase</keyword>
<keyword evidence="3" id="KW-0067">ATP-binding</keyword>
<keyword evidence="2 8" id="KW-0418">Kinase</keyword>
<dbReference type="InterPro" id="IPR006206">
    <property type="entry name" value="Mevalonate/galactokinase"/>
</dbReference>
<dbReference type="Gene3D" id="3.30.70.890">
    <property type="entry name" value="GHMP kinase, C-terminal domain"/>
    <property type="match status" value="1"/>
</dbReference>
<keyword evidence="9" id="KW-1185">Reference proteome</keyword>
<dbReference type="InterPro" id="IPR020568">
    <property type="entry name" value="Ribosomal_Su5_D2-typ_SF"/>
</dbReference>
<dbReference type="SUPFAM" id="SSF55060">
    <property type="entry name" value="GHMP Kinase, C-terminal domain"/>
    <property type="match status" value="1"/>
</dbReference>
<evidence type="ECO:0000313" key="9">
    <source>
        <dbReference type="Proteomes" id="UP000290253"/>
    </source>
</evidence>
<evidence type="ECO:0000256" key="2">
    <source>
        <dbReference type="ARBA" id="ARBA00022777"/>
    </source>
</evidence>
<dbReference type="RefSeq" id="WP_129209274.1">
    <property type="nucleotide sequence ID" value="NZ_BMGU01000005.1"/>
</dbReference>
<dbReference type="OrthoDB" id="250531at2"/>
<organism evidence="8 9">
    <name type="scientific">Silvibacterium dinghuense</name>
    <dbReference type="NCBI Taxonomy" id="1560006"/>
    <lineage>
        <taxon>Bacteria</taxon>
        <taxon>Pseudomonadati</taxon>
        <taxon>Acidobacteriota</taxon>
        <taxon>Terriglobia</taxon>
        <taxon>Terriglobales</taxon>
        <taxon>Acidobacteriaceae</taxon>
        <taxon>Silvibacterium</taxon>
    </lineage>
</organism>
<dbReference type="InterPro" id="IPR014721">
    <property type="entry name" value="Ribsml_uS5_D2-typ_fold_subgr"/>
</dbReference>
<feature type="domain" description="Galactokinase N-terminal" evidence="7">
    <location>
        <begin position="24"/>
        <end position="68"/>
    </location>
</feature>
<feature type="domain" description="GHMP kinase N-terminal" evidence="5">
    <location>
        <begin position="119"/>
        <end position="207"/>
    </location>
</feature>
<dbReference type="Pfam" id="PF00288">
    <property type="entry name" value="GHMP_kinases_N"/>
    <property type="match status" value="1"/>
</dbReference>
<dbReference type="GO" id="GO:0005829">
    <property type="term" value="C:cytosol"/>
    <property type="evidence" value="ECO:0007669"/>
    <property type="project" value="TreeGrafter"/>
</dbReference>
<accession>A0A4Q1SBY9</accession>
<reference evidence="8 9" key="1">
    <citation type="journal article" date="2016" name="Int. J. Syst. Evol. Microbiol.">
        <title>Acidipila dinghuensis sp. nov., an acidobacterium isolated from forest soil.</title>
        <authorList>
            <person name="Jiang Y.W."/>
            <person name="Wang J."/>
            <person name="Chen M.H."/>
            <person name="Lv Y.Y."/>
            <person name="Qiu L.H."/>
        </authorList>
    </citation>
    <scope>NUCLEOTIDE SEQUENCE [LARGE SCALE GENOMIC DNA]</scope>
    <source>
        <strain evidence="8 9">DHOF10</strain>
    </source>
</reference>
<evidence type="ECO:0000259" key="5">
    <source>
        <dbReference type="Pfam" id="PF00288"/>
    </source>
</evidence>
<dbReference type="Gene3D" id="3.30.230.10">
    <property type="match status" value="1"/>
</dbReference>
<dbReference type="PRINTS" id="PR00959">
    <property type="entry name" value="MEVGALKINASE"/>
</dbReference>
<dbReference type="PANTHER" id="PTHR10457:SF35">
    <property type="entry name" value="L-ARABINOKINASE"/>
    <property type="match status" value="1"/>
</dbReference>
<dbReference type="EMBL" id="SDMK01000003">
    <property type="protein sequence ID" value="RXS94537.1"/>
    <property type="molecule type" value="Genomic_DNA"/>
</dbReference>
<gene>
    <name evidence="8" type="ORF">ESZ00_15850</name>
</gene>
<dbReference type="AlphaFoldDB" id="A0A4Q1SBY9"/>
<dbReference type="GO" id="GO:0004335">
    <property type="term" value="F:galactokinase activity"/>
    <property type="evidence" value="ECO:0007669"/>
    <property type="project" value="InterPro"/>
</dbReference>
<name>A0A4Q1SBY9_9BACT</name>
<dbReference type="GO" id="GO:0006012">
    <property type="term" value="P:galactose metabolic process"/>
    <property type="evidence" value="ECO:0007669"/>
    <property type="project" value="UniProtKB-KW"/>
</dbReference>
<dbReference type="GO" id="GO:0005524">
    <property type="term" value="F:ATP binding"/>
    <property type="evidence" value="ECO:0007669"/>
    <property type="project" value="UniProtKB-KW"/>
</dbReference>
<evidence type="ECO:0000313" key="8">
    <source>
        <dbReference type="EMBL" id="RXS94537.1"/>
    </source>
</evidence>
<dbReference type="SUPFAM" id="SSF54211">
    <property type="entry name" value="Ribosomal protein S5 domain 2-like"/>
    <property type="match status" value="1"/>
</dbReference>
<keyword evidence="4" id="KW-0119">Carbohydrate metabolism</keyword>
<dbReference type="Pfam" id="PF08544">
    <property type="entry name" value="GHMP_kinases_C"/>
    <property type="match status" value="1"/>
</dbReference>
<dbReference type="Pfam" id="PF10509">
    <property type="entry name" value="GalKase_gal_bdg"/>
    <property type="match status" value="1"/>
</dbReference>
<keyword evidence="4" id="KW-0299">Galactose metabolism</keyword>
<keyword evidence="1" id="KW-0547">Nucleotide-binding</keyword>
<evidence type="ECO:0000256" key="3">
    <source>
        <dbReference type="ARBA" id="ARBA00022840"/>
    </source>
</evidence>
<protein>
    <submittedName>
        <fullName evidence="8">Galactokinase</fullName>
    </submittedName>
</protein>
<comment type="caution">
    <text evidence="8">The sequence shown here is derived from an EMBL/GenBank/DDBJ whole genome shotgun (WGS) entry which is preliminary data.</text>
</comment>
<dbReference type="InterPro" id="IPR036554">
    <property type="entry name" value="GHMP_kinase_C_sf"/>
</dbReference>
<proteinExistence type="predicted"/>